<evidence type="ECO:0000256" key="1">
    <source>
        <dbReference type="SAM" id="MobiDB-lite"/>
    </source>
</evidence>
<keyword evidence="4" id="KW-1185">Reference proteome</keyword>
<keyword evidence="2" id="KW-1133">Transmembrane helix</keyword>
<dbReference type="RefSeq" id="WP_311423650.1">
    <property type="nucleotide sequence ID" value="NZ_JAVREH010000018.1"/>
</dbReference>
<feature type="region of interest" description="Disordered" evidence="1">
    <location>
        <begin position="100"/>
        <end position="123"/>
    </location>
</feature>
<sequence length="123" mass="13484">MRMPLADPFTHTAGFGGLMAVVAALIAAAGVLITVQQRAHTGRKDQWWARFTWVVDHSAGDLGITLTASMLDQLTATARRLHDEDLIAFAERYTRHVYAELPTHSPTARHQAHNGPEDEGGSR</sequence>
<keyword evidence="2" id="KW-0812">Transmembrane</keyword>
<keyword evidence="2" id="KW-0472">Membrane</keyword>
<feature type="transmembrane region" description="Helical" evidence="2">
    <location>
        <begin position="12"/>
        <end position="35"/>
    </location>
</feature>
<evidence type="ECO:0000313" key="4">
    <source>
        <dbReference type="Proteomes" id="UP001183176"/>
    </source>
</evidence>
<reference evidence="4" key="1">
    <citation type="submission" date="2023-07" db="EMBL/GenBank/DDBJ databases">
        <title>30 novel species of actinomycetes from the DSMZ collection.</title>
        <authorList>
            <person name="Nouioui I."/>
        </authorList>
    </citation>
    <scope>NUCLEOTIDE SEQUENCE [LARGE SCALE GENOMIC DNA]</scope>
    <source>
        <strain evidence="4">DSM 44399</strain>
    </source>
</reference>
<evidence type="ECO:0000256" key="2">
    <source>
        <dbReference type="SAM" id="Phobius"/>
    </source>
</evidence>
<evidence type="ECO:0000313" key="3">
    <source>
        <dbReference type="EMBL" id="MDT0262502.1"/>
    </source>
</evidence>
<comment type="caution">
    <text evidence="3">The sequence shown here is derived from an EMBL/GenBank/DDBJ whole genome shotgun (WGS) entry which is preliminary data.</text>
</comment>
<proteinExistence type="predicted"/>
<protein>
    <submittedName>
        <fullName evidence="3">Uncharacterized protein</fullName>
    </submittedName>
</protein>
<gene>
    <name evidence="3" type="ORF">RM423_13985</name>
</gene>
<dbReference type="EMBL" id="JAVREH010000018">
    <property type="protein sequence ID" value="MDT0262502.1"/>
    <property type="molecule type" value="Genomic_DNA"/>
</dbReference>
<organism evidence="3 4">
    <name type="scientific">Jatrophihabitans lederbergiae</name>
    <dbReference type="NCBI Taxonomy" id="3075547"/>
    <lineage>
        <taxon>Bacteria</taxon>
        <taxon>Bacillati</taxon>
        <taxon>Actinomycetota</taxon>
        <taxon>Actinomycetes</taxon>
        <taxon>Jatrophihabitantales</taxon>
        <taxon>Jatrophihabitantaceae</taxon>
        <taxon>Jatrophihabitans</taxon>
    </lineage>
</organism>
<dbReference type="Proteomes" id="UP001183176">
    <property type="component" value="Unassembled WGS sequence"/>
</dbReference>
<accession>A0ABU2JBY9</accession>
<name>A0ABU2JBY9_9ACTN</name>